<sequence length="289" mass="31390">MSDEQPKTTDNLLKRSERQERRKPEREAPSKDRLASFALSDLPLARIAHELRAPLNRINGFLDLLLAETEAAGGDTPVQDPQEQERRDYLQRARASSEQLYASLENLLCLLRAASGQLRLSSEIVDLEELIDGAIEELEYTTRLRRLRIEKQLPGELPAQYRQLQSDGQRARQILRNILANALSYTPAGGRISIEAKAAPLPAGLPGVTLSISDSGVGIRPEALPQIFEPFYRAEPPAGSETLLEGSGAGLGLGLSVARLLAELLGGTISVQSTPGVGTTVSVTLPMLI</sequence>
<evidence type="ECO:0000259" key="8">
    <source>
        <dbReference type="PROSITE" id="PS50109"/>
    </source>
</evidence>
<keyword evidence="4" id="KW-0808">Transferase</keyword>
<dbReference type="InterPro" id="IPR036890">
    <property type="entry name" value="HATPase_C_sf"/>
</dbReference>
<dbReference type="CDD" id="cd00082">
    <property type="entry name" value="HisKA"/>
    <property type="match status" value="1"/>
</dbReference>
<evidence type="ECO:0000256" key="7">
    <source>
        <dbReference type="SAM" id="MobiDB-lite"/>
    </source>
</evidence>
<dbReference type="PANTHER" id="PTHR43047:SF72">
    <property type="entry name" value="OSMOSENSING HISTIDINE PROTEIN KINASE SLN1"/>
    <property type="match status" value="1"/>
</dbReference>
<dbReference type="SUPFAM" id="SSF47384">
    <property type="entry name" value="Homodimeric domain of signal transducing histidine kinase"/>
    <property type="match status" value="1"/>
</dbReference>
<dbReference type="GO" id="GO:0000155">
    <property type="term" value="F:phosphorelay sensor kinase activity"/>
    <property type="evidence" value="ECO:0007669"/>
    <property type="project" value="InterPro"/>
</dbReference>
<dbReference type="SMART" id="SM00387">
    <property type="entry name" value="HATPase_c"/>
    <property type="match status" value="1"/>
</dbReference>
<organism evidence="9">
    <name type="scientific">Thermogemmatispora argillosa</name>
    <dbReference type="NCBI Taxonomy" id="2045280"/>
    <lineage>
        <taxon>Bacteria</taxon>
        <taxon>Bacillati</taxon>
        <taxon>Chloroflexota</taxon>
        <taxon>Ktedonobacteria</taxon>
        <taxon>Thermogemmatisporales</taxon>
        <taxon>Thermogemmatisporaceae</taxon>
        <taxon>Thermogemmatispora</taxon>
    </lineage>
</organism>
<evidence type="ECO:0000256" key="1">
    <source>
        <dbReference type="ARBA" id="ARBA00000085"/>
    </source>
</evidence>
<comment type="catalytic activity">
    <reaction evidence="1">
        <text>ATP + protein L-histidine = ADP + protein N-phospho-L-histidine.</text>
        <dbReference type="EC" id="2.7.13.3"/>
    </reaction>
</comment>
<evidence type="ECO:0000256" key="2">
    <source>
        <dbReference type="ARBA" id="ARBA00012438"/>
    </source>
</evidence>
<dbReference type="PANTHER" id="PTHR43047">
    <property type="entry name" value="TWO-COMPONENT HISTIDINE PROTEIN KINASE"/>
    <property type="match status" value="1"/>
</dbReference>
<dbReference type="GO" id="GO:0005886">
    <property type="term" value="C:plasma membrane"/>
    <property type="evidence" value="ECO:0007669"/>
    <property type="project" value="TreeGrafter"/>
</dbReference>
<evidence type="ECO:0000256" key="3">
    <source>
        <dbReference type="ARBA" id="ARBA00022553"/>
    </source>
</evidence>
<dbReference type="GO" id="GO:0009927">
    <property type="term" value="F:histidine phosphotransfer kinase activity"/>
    <property type="evidence" value="ECO:0007669"/>
    <property type="project" value="TreeGrafter"/>
</dbReference>
<dbReference type="EMBL" id="AP019377">
    <property type="protein sequence ID" value="BBH93777.1"/>
    <property type="molecule type" value="Genomic_DNA"/>
</dbReference>
<dbReference type="InterPro" id="IPR036097">
    <property type="entry name" value="HisK_dim/P_sf"/>
</dbReference>
<keyword evidence="6" id="KW-0902">Two-component regulatory system</keyword>
<keyword evidence="3" id="KW-0597">Phosphoprotein</keyword>
<evidence type="ECO:0000313" key="9">
    <source>
        <dbReference type="EMBL" id="BBH93777.1"/>
    </source>
</evidence>
<evidence type="ECO:0000256" key="5">
    <source>
        <dbReference type="ARBA" id="ARBA00022777"/>
    </source>
</evidence>
<dbReference type="SMART" id="SM00388">
    <property type="entry name" value="HisKA"/>
    <property type="match status" value="1"/>
</dbReference>
<proteinExistence type="predicted"/>
<gene>
    <name evidence="9" type="ORF">KTA_19760</name>
</gene>
<dbReference type="InterPro" id="IPR003661">
    <property type="entry name" value="HisK_dim/P_dom"/>
</dbReference>
<feature type="region of interest" description="Disordered" evidence="7">
    <location>
        <begin position="1"/>
        <end position="32"/>
    </location>
</feature>
<dbReference type="Gene3D" id="1.10.287.130">
    <property type="match status" value="1"/>
</dbReference>
<dbReference type="InterPro" id="IPR004358">
    <property type="entry name" value="Sig_transdc_His_kin-like_C"/>
</dbReference>
<evidence type="ECO:0000256" key="4">
    <source>
        <dbReference type="ARBA" id="ARBA00022679"/>
    </source>
</evidence>
<dbReference type="PRINTS" id="PR00344">
    <property type="entry name" value="BCTRLSENSOR"/>
</dbReference>
<evidence type="ECO:0000256" key="6">
    <source>
        <dbReference type="ARBA" id="ARBA00023012"/>
    </source>
</evidence>
<dbReference type="Gene3D" id="3.30.565.10">
    <property type="entry name" value="Histidine kinase-like ATPase, C-terminal domain"/>
    <property type="match status" value="1"/>
</dbReference>
<dbReference type="Pfam" id="PF02518">
    <property type="entry name" value="HATPase_c"/>
    <property type="match status" value="1"/>
</dbReference>
<dbReference type="InterPro" id="IPR005467">
    <property type="entry name" value="His_kinase_dom"/>
</dbReference>
<dbReference type="SUPFAM" id="SSF55874">
    <property type="entry name" value="ATPase domain of HSP90 chaperone/DNA topoisomerase II/histidine kinase"/>
    <property type="match status" value="1"/>
</dbReference>
<dbReference type="PROSITE" id="PS50109">
    <property type="entry name" value="HIS_KIN"/>
    <property type="match status" value="1"/>
</dbReference>
<protein>
    <recommendedName>
        <fullName evidence="2">histidine kinase</fullName>
        <ecNumber evidence="2">2.7.13.3</ecNumber>
    </recommendedName>
</protein>
<name>A0A455SZJ5_9CHLR</name>
<dbReference type="CDD" id="cd00075">
    <property type="entry name" value="HATPase"/>
    <property type="match status" value="1"/>
</dbReference>
<accession>A0A455SZJ5</accession>
<dbReference type="EC" id="2.7.13.3" evidence="2"/>
<feature type="domain" description="Histidine kinase" evidence="8">
    <location>
        <begin position="46"/>
        <end position="289"/>
    </location>
</feature>
<dbReference type="Pfam" id="PF00512">
    <property type="entry name" value="HisKA"/>
    <property type="match status" value="1"/>
</dbReference>
<dbReference type="AlphaFoldDB" id="A0A455SZJ5"/>
<dbReference type="InterPro" id="IPR003594">
    <property type="entry name" value="HATPase_dom"/>
</dbReference>
<reference evidence="9" key="1">
    <citation type="submission" date="2018-12" db="EMBL/GenBank/DDBJ databases">
        <title>Novel natural products biosynthetic potential of the class Ktedonobacteria.</title>
        <authorList>
            <person name="Zheng Y."/>
            <person name="Saitou A."/>
            <person name="Wang C.M."/>
            <person name="Toyoda A."/>
            <person name="Minakuchi Y."/>
            <person name="Sekiguchi Y."/>
            <person name="Ueda K."/>
            <person name="Takano H."/>
            <person name="Sakai Y."/>
            <person name="Yokota A."/>
            <person name="Yabe S."/>
        </authorList>
    </citation>
    <scope>NUCLEOTIDE SEQUENCE</scope>
    <source>
        <strain evidence="9">A3-2</strain>
    </source>
</reference>
<keyword evidence="5" id="KW-0418">Kinase</keyword>